<name>A0A1J1IYN3_9DIPT</name>
<accession>A0A1J1IYN3</accession>
<keyword evidence="2" id="KW-1185">Reference proteome</keyword>
<protein>
    <submittedName>
        <fullName evidence="1">CLUMA_CG018404, isoform A</fullName>
    </submittedName>
</protein>
<gene>
    <name evidence="1" type="ORF">CLUMA_CG018404</name>
</gene>
<dbReference type="Proteomes" id="UP000183832">
    <property type="component" value="Unassembled WGS sequence"/>
</dbReference>
<evidence type="ECO:0000313" key="2">
    <source>
        <dbReference type="Proteomes" id="UP000183832"/>
    </source>
</evidence>
<dbReference type="AlphaFoldDB" id="A0A1J1IYN3"/>
<sequence>MIIERNVELMCRSIINNDDFIVEITIYSKKNINSYELHNSAIHSAINSFEFWSVRKQIGFKKKSHKKAFSPRHKAT</sequence>
<organism evidence="1 2">
    <name type="scientific">Clunio marinus</name>
    <dbReference type="NCBI Taxonomy" id="568069"/>
    <lineage>
        <taxon>Eukaryota</taxon>
        <taxon>Metazoa</taxon>
        <taxon>Ecdysozoa</taxon>
        <taxon>Arthropoda</taxon>
        <taxon>Hexapoda</taxon>
        <taxon>Insecta</taxon>
        <taxon>Pterygota</taxon>
        <taxon>Neoptera</taxon>
        <taxon>Endopterygota</taxon>
        <taxon>Diptera</taxon>
        <taxon>Nematocera</taxon>
        <taxon>Chironomoidea</taxon>
        <taxon>Chironomidae</taxon>
        <taxon>Clunio</taxon>
    </lineage>
</organism>
<reference evidence="1 2" key="1">
    <citation type="submission" date="2015-04" db="EMBL/GenBank/DDBJ databases">
        <authorList>
            <person name="Syromyatnikov M.Y."/>
            <person name="Popov V.N."/>
        </authorList>
    </citation>
    <scope>NUCLEOTIDE SEQUENCE [LARGE SCALE GENOMIC DNA]</scope>
</reference>
<proteinExistence type="predicted"/>
<evidence type="ECO:0000313" key="1">
    <source>
        <dbReference type="EMBL" id="CRL05325.1"/>
    </source>
</evidence>
<dbReference type="EMBL" id="CVRI01000064">
    <property type="protein sequence ID" value="CRL05325.1"/>
    <property type="molecule type" value="Genomic_DNA"/>
</dbReference>